<dbReference type="RefSeq" id="WP_092920006.1">
    <property type="nucleotide sequence ID" value="NZ_FOYN01000001.1"/>
</dbReference>
<proteinExistence type="predicted"/>
<dbReference type="OrthoDB" id="293146at2157"/>
<feature type="compositionally biased region" description="Acidic residues" evidence="1">
    <location>
        <begin position="1"/>
        <end position="23"/>
    </location>
</feature>
<dbReference type="Gene3D" id="1.25.10.10">
    <property type="entry name" value="Leucine-rich Repeat Variant"/>
    <property type="match status" value="1"/>
</dbReference>
<feature type="compositionally biased region" description="Acidic residues" evidence="1">
    <location>
        <begin position="58"/>
        <end position="94"/>
    </location>
</feature>
<reference evidence="3" key="1">
    <citation type="submission" date="2016-10" db="EMBL/GenBank/DDBJ databases">
        <authorList>
            <person name="Varghese N."/>
            <person name="Submissions S."/>
        </authorList>
    </citation>
    <scope>NUCLEOTIDE SEQUENCE [LARGE SCALE GENOMIC DNA]</scope>
    <source>
        <strain evidence="3">RD 26</strain>
    </source>
</reference>
<dbReference type="GO" id="GO:0016491">
    <property type="term" value="F:oxidoreductase activity"/>
    <property type="evidence" value="ECO:0007669"/>
    <property type="project" value="TreeGrafter"/>
</dbReference>
<dbReference type="SMART" id="SM00567">
    <property type="entry name" value="EZ_HEAT"/>
    <property type="match status" value="3"/>
</dbReference>
<sequence>MSNGDDDPADASEEADAADDGGDAGESAETAAPTLPDDATEESLTEYLDEIADRLEAAETEADLDDVEALLDDAETGIEEADLPEPDEDDEDADDPRGDLEARVAELREGVEDARGPYGEDVVDAVEAAAGTVEDTEWTDAGHDDVAAAVASFVAEAADAIDDAAPDAIDDAAPDAIDVAPDAIDGAEEDPEALLDEVADGEETDDAPGPIPVDRLTAALDAVAAAVADAGFDADDDADVIAALLEATGDLEAALDDAEEWDDLETHEQLRAQEYYDVLGHYKDFPVEWAALKEHESRGNVDMILLALDSLQSEFMERHCLEAFERMGKRGKTDDSVEEVLGRAEKRDRPAIRILGKMAAAEATDTLIEYVGEDSNPQLQKATFKALGEIGAPEAVQPLADRLDPDGDTDELVRPHAARALGLIGDTRAVKPLADALEAHPSDDVRAAAGWALRQIGTREALEAVAEYADERSFVVSTEGEKALDALDDETEPAATA</sequence>
<keyword evidence="3" id="KW-1185">Reference proteome</keyword>
<dbReference type="AlphaFoldDB" id="A0A1I6FL56"/>
<dbReference type="PANTHER" id="PTHR12697">
    <property type="entry name" value="PBS LYASE HEAT-LIKE PROTEIN"/>
    <property type="match status" value="1"/>
</dbReference>
<dbReference type="Proteomes" id="UP000198932">
    <property type="component" value="Unassembled WGS sequence"/>
</dbReference>
<organism evidence="2 3">
    <name type="scientific">Halorubrum sodomense</name>
    <dbReference type="NCBI Taxonomy" id="35743"/>
    <lineage>
        <taxon>Archaea</taxon>
        <taxon>Methanobacteriati</taxon>
        <taxon>Methanobacteriota</taxon>
        <taxon>Stenosarchaea group</taxon>
        <taxon>Halobacteria</taxon>
        <taxon>Halobacteriales</taxon>
        <taxon>Haloferacaceae</taxon>
        <taxon>Halorubrum</taxon>
    </lineage>
</organism>
<feature type="region of interest" description="Disordered" evidence="1">
    <location>
        <begin position="57"/>
        <end position="102"/>
    </location>
</feature>
<accession>A0A1I6FL56</accession>
<dbReference type="STRING" id="35743.SAMN04487937_0499"/>
<dbReference type="PANTHER" id="PTHR12697:SF5">
    <property type="entry name" value="DEOXYHYPUSINE HYDROXYLASE"/>
    <property type="match status" value="1"/>
</dbReference>
<feature type="region of interest" description="Disordered" evidence="1">
    <location>
        <begin position="1"/>
        <end position="45"/>
    </location>
</feature>
<evidence type="ECO:0000256" key="1">
    <source>
        <dbReference type="SAM" id="MobiDB-lite"/>
    </source>
</evidence>
<dbReference type="InterPro" id="IPR011989">
    <property type="entry name" value="ARM-like"/>
</dbReference>
<name>A0A1I6FL56_HALSD</name>
<dbReference type="InterPro" id="IPR004155">
    <property type="entry name" value="PBS_lyase_HEAT"/>
</dbReference>
<protein>
    <submittedName>
        <fullName evidence="2">HEAT repeat-containing protein</fullName>
    </submittedName>
</protein>
<evidence type="ECO:0000313" key="2">
    <source>
        <dbReference type="EMBL" id="SFR30671.1"/>
    </source>
</evidence>
<dbReference type="Pfam" id="PF13646">
    <property type="entry name" value="HEAT_2"/>
    <property type="match status" value="2"/>
</dbReference>
<evidence type="ECO:0000313" key="3">
    <source>
        <dbReference type="Proteomes" id="UP000198932"/>
    </source>
</evidence>
<dbReference type="InterPro" id="IPR016024">
    <property type="entry name" value="ARM-type_fold"/>
</dbReference>
<dbReference type="EMBL" id="FOYN01000001">
    <property type="protein sequence ID" value="SFR30671.1"/>
    <property type="molecule type" value="Genomic_DNA"/>
</dbReference>
<dbReference type="SUPFAM" id="SSF48371">
    <property type="entry name" value="ARM repeat"/>
    <property type="match status" value="1"/>
</dbReference>
<gene>
    <name evidence="2" type="ORF">SAMN04487937_0499</name>
</gene>